<evidence type="ECO:0008006" key="4">
    <source>
        <dbReference type="Google" id="ProtNLM"/>
    </source>
</evidence>
<gene>
    <name evidence="2" type="ORF">C2G38_2157663</name>
</gene>
<accession>A0A397W5H2</accession>
<sequence>MCLYRGIINIKKVDNTNKMNLELYFVFAEVDGIGFPLAYMLLTTTTTINNGTRTNMITQFFNSLYHRGISPVFIIIDKNSAQILVAKTI</sequence>
<keyword evidence="1" id="KW-1133">Transmembrane helix</keyword>
<protein>
    <recommendedName>
        <fullName evidence="4">MULE transposase domain-containing protein</fullName>
    </recommendedName>
</protein>
<keyword evidence="1" id="KW-0812">Transmembrane</keyword>
<dbReference type="EMBL" id="QKWP01000062">
    <property type="protein sequence ID" value="RIB28559.1"/>
    <property type="molecule type" value="Genomic_DNA"/>
</dbReference>
<proteinExistence type="predicted"/>
<evidence type="ECO:0000313" key="2">
    <source>
        <dbReference type="EMBL" id="RIB28559.1"/>
    </source>
</evidence>
<reference evidence="2 3" key="1">
    <citation type="submission" date="2018-06" db="EMBL/GenBank/DDBJ databases">
        <title>Comparative genomics reveals the genomic features of Rhizophagus irregularis, R. cerebriforme, R. diaphanum and Gigaspora rosea, and their symbiotic lifestyle signature.</title>
        <authorList>
            <person name="Morin E."/>
            <person name="San Clemente H."/>
            <person name="Chen E.C.H."/>
            <person name="De La Providencia I."/>
            <person name="Hainaut M."/>
            <person name="Kuo A."/>
            <person name="Kohler A."/>
            <person name="Murat C."/>
            <person name="Tang N."/>
            <person name="Roy S."/>
            <person name="Loubradou J."/>
            <person name="Henrissat B."/>
            <person name="Grigoriev I.V."/>
            <person name="Corradi N."/>
            <person name="Roux C."/>
            <person name="Martin F.M."/>
        </authorList>
    </citation>
    <scope>NUCLEOTIDE SEQUENCE [LARGE SCALE GENOMIC DNA]</scope>
    <source>
        <strain evidence="2 3">DAOM 194757</strain>
    </source>
</reference>
<evidence type="ECO:0000313" key="3">
    <source>
        <dbReference type="Proteomes" id="UP000266673"/>
    </source>
</evidence>
<name>A0A397W5H2_9GLOM</name>
<dbReference type="AlphaFoldDB" id="A0A397W5H2"/>
<dbReference type="Proteomes" id="UP000266673">
    <property type="component" value="Unassembled WGS sequence"/>
</dbReference>
<keyword evidence="3" id="KW-1185">Reference proteome</keyword>
<dbReference type="OrthoDB" id="2437251at2759"/>
<evidence type="ECO:0000256" key="1">
    <source>
        <dbReference type="SAM" id="Phobius"/>
    </source>
</evidence>
<comment type="caution">
    <text evidence="2">The sequence shown here is derived from an EMBL/GenBank/DDBJ whole genome shotgun (WGS) entry which is preliminary data.</text>
</comment>
<keyword evidence="1" id="KW-0472">Membrane</keyword>
<feature type="transmembrane region" description="Helical" evidence="1">
    <location>
        <begin position="21"/>
        <end position="42"/>
    </location>
</feature>
<organism evidence="2 3">
    <name type="scientific">Gigaspora rosea</name>
    <dbReference type="NCBI Taxonomy" id="44941"/>
    <lineage>
        <taxon>Eukaryota</taxon>
        <taxon>Fungi</taxon>
        <taxon>Fungi incertae sedis</taxon>
        <taxon>Mucoromycota</taxon>
        <taxon>Glomeromycotina</taxon>
        <taxon>Glomeromycetes</taxon>
        <taxon>Diversisporales</taxon>
        <taxon>Gigasporaceae</taxon>
        <taxon>Gigaspora</taxon>
    </lineage>
</organism>